<dbReference type="GO" id="GO:0046872">
    <property type="term" value="F:metal ion binding"/>
    <property type="evidence" value="ECO:0007669"/>
    <property type="project" value="InterPro"/>
</dbReference>
<evidence type="ECO:0000313" key="2">
    <source>
        <dbReference type="EMBL" id="KAK4283716.1"/>
    </source>
</evidence>
<reference evidence="2" key="1">
    <citation type="submission" date="2023-10" db="EMBL/GenBank/DDBJ databases">
        <title>Chromosome-level genome of the transformable northern wattle, Acacia crassicarpa.</title>
        <authorList>
            <person name="Massaro I."/>
            <person name="Sinha N.R."/>
            <person name="Poethig S."/>
            <person name="Leichty A.R."/>
        </authorList>
    </citation>
    <scope>NUCLEOTIDE SEQUENCE</scope>
    <source>
        <strain evidence="2">Acra3RX</strain>
        <tissue evidence="2">Leaf</tissue>
    </source>
</reference>
<proteinExistence type="predicted"/>
<feature type="domain" description="HMA" evidence="1">
    <location>
        <begin position="73"/>
        <end position="136"/>
    </location>
</feature>
<dbReference type="PANTHER" id="PTHR46119:SF11">
    <property type="entry name" value="HEAVY METAL TRANSPORT_DETOXIFICATION SUPERFAMILY PROTEIN"/>
    <property type="match status" value="1"/>
</dbReference>
<dbReference type="Proteomes" id="UP001293593">
    <property type="component" value="Unassembled WGS sequence"/>
</dbReference>
<gene>
    <name evidence="2" type="ORF">QN277_000639</name>
</gene>
<evidence type="ECO:0000313" key="3">
    <source>
        <dbReference type="Proteomes" id="UP001293593"/>
    </source>
</evidence>
<dbReference type="InterPro" id="IPR036163">
    <property type="entry name" value="HMA_dom_sf"/>
</dbReference>
<dbReference type="EMBL" id="JAWXYG010000001">
    <property type="protein sequence ID" value="KAK4283716.1"/>
    <property type="molecule type" value="Genomic_DNA"/>
</dbReference>
<comment type="caution">
    <text evidence="2">The sequence shown here is derived from an EMBL/GenBank/DDBJ whole genome shotgun (WGS) entry which is preliminary data.</text>
</comment>
<protein>
    <recommendedName>
        <fullName evidence="1">HMA domain-containing protein</fullName>
    </recommendedName>
</protein>
<dbReference type="AlphaFoldDB" id="A0AAE1TG79"/>
<evidence type="ECO:0000259" key="1">
    <source>
        <dbReference type="PROSITE" id="PS50846"/>
    </source>
</evidence>
<sequence>MGKLGRILDTFCLSPSSSSSSSSCFCVNSMDIKEYENEMNPLVATTESSDGGPKLRLKDVVAGKQTLAFQLKPKIVILKVSMHCDGCAKRVEKHVSKLEGVSSYKVDLENKRVVLVGDILPLEVLESMSKVNKYAELCD</sequence>
<dbReference type="CDD" id="cd00371">
    <property type="entry name" value="HMA"/>
    <property type="match status" value="1"/>
</dbReference>
<dbReference type="SUPFAM" id="SSF55008">
    <property type="entry name" value="HMA, heavy metal-associated domain"/>
    <property type="match status" value="1"/>
</dbReference>
<dbReference type="Pfam" id="PF00403">
    <property type="entry name" value="HMA"/>
    <property type="match status" value="1"/>
</dbReference>
<name>A0AAE1TG79_9FABA</name>
<dbReference type="PROSITE" id="PS51257">
    <property type="entry name" value="PROKAR_LIPOPROTEIN"/>
    <property type="match status" value="1"/>
</dbReference>
<dbReference type="InterPro" id="IPR044526">
    <property type="entry name" value="NAKR1-3"/>
</dbReference>
<keyword evidence="3" id="KW-1185">Reference proteome</keyword>
<dbReference type="InterPro" id="IPR006121">
    <property type="entry name" value="HMA_dom"/>
</dbReference>
<organism evidence="2 3">
    <name type="scientific">Acacia crassicarpa</name>
    <name type="common">northern wattle</name>
    <dbReference type="NCBI Taxonomy" id="499986"/>
    <lineage>
        <taxon>Eukaryota</taxon>
        <taxon>Viridiplantae</taxon>
        <taxon>Streptophyta</taxon>
        <taxon>Embryophyta</taxon>
        <taxon>Tracheophyta</taxon>
        <taxon>Spermatophyta</taxon>
        <taxon>Magnoliopsida</taxon>
        <taxon>eudicotyledons</taxon>
        <taxon>Gunneridae</taxon>
        <taxon>Pentapetalae</taxon>
        <taxon>rosids</taxon>
        <taxon>fabids</taxon>
        <taxon>Fabales</taxon>
        <taxon>Fabaceae</taxon>
        <taxon>Caesalpinioideae</taxon>
        <taxon>mimosoid clade</taxon>
        <taxon>Acacieae</taxon>
        <taxon>Acacia</taxon>
    </lineage>
</organism>
<dbReference type="PANTHER" id="PTHR46119">
    <property type="entry name" value="OS08G0405700 PROTEIN"/>
    <property type="match status" value="1"/>
</dbReference>
<dbReference type="Gene3D" id="3.30.70.100">
    <property type="match status" value="1"/>
</dbReference>
<accession>A0AAE1TG79</accession>
<dbReference type="PROSITE" id="PS50846">
    <property type="entry name" value="HMA_2"/>
    <property type="match status" value="1"/>
</dbReference>